<feature type="signal peptide" evidence="4">
    <location>
        <begin position="1"/>
        <end position="18"/>
    </location>
</feature>
<proteinExistence type="predicted"/>
<evidence type="ECO:0000256" key="2">
    <source>
        <dbReference type="SAM" id="MobiDB-lite"/>
    </source>
</evidence>
<name>A0A1C1CCV7_9EURO</name>
<accession>A0A1C1CCV7</accession>
<keyword evidence="3" id="KW-0812">Transmembrane</keyword>
<feature type="chain" id="PRO_5008650715" evidence="4">
    <location>
        <begin position="19"/>
        <end position="321"/>
    </location>
</feature>
<sequence>MLYQCLLALCFLTASSLAAQTKKTCYSLDGQELDGRFQPCNPDAEFSSCCALDGTDGENDICMDSGLCMSTSGWFSTYLWANGCTDPTGKAKACPQQCNFMPSGYSFNVLQCDANNGSFCCRSGSDEDNCCTTESRVFQAATTIGQILLPGTDQVVNTTYSTILPNSSKDHSRVVGGVVGGVLGAALIASLIALFMLLRSRKALRNDYSSLQQDRDTLLQQGFNEKAALQQELEQQRLAYQQYHMAQAPTYTPAQQYPAAYYQASAALPMPMGTDSRGYPTEVSGLARPVEMDTMRGASELSDETASQKVERTEVSPNKAD</sequence>
<keyword evidence="6" id="KW-1185">Reference proteome</keyword>
<evidence type="ECO:0000313" key="6">
    <source>
        <dbReference type="Proteomes" id="UP000094526"/>
    </source>
</evidence>
<evidence type="ECO:0000256" key="4">
    <source>
        <dbReference type="SAM" id="SignalP"/>
    </source>
</evidence>
<dbReference type="EMBL" id="LGRB01000016">
    <property type="protein sequence ID" value="OCT46353.1"/>
    <property type="molecule type" value="Genomic_DNA"/>
</dbReference>
<dbReference type="AlphaFoldDB" id="A0A1C1CCV7"/>
<protein>
    <submittedName>
        <fullName evidence="5">Uncharacterized protein</fullName>
    </submittedName>
</protein>
<keyword evidence="3" id="KW-1133">Transmembrane helix</keyword>
<dbReference type="VEuPathDB" id="FungiDB:CLCR_01223"/>
<keyword evidence="4" id="KW-0732">Signal</keyword>
<organism evidence="5 6">
    <name type="scientific">Cladophialophora carrionii</name>
    <dbReference type="NCBI Taxonomy" id="86049"/>
    <lineage>
        <taxon>Eukaryota</taxon>
        <taxon>Fungi</taxon>
        <taxon>Dikarya</taxon>
        <taxon>Ascomycota</taxon>
        <taxon>Pezizomycotina</taxon>
        <taxon>Eurotiomycetes</taxon>
        <taxon>Chaetothyriomycetidae</taxon>
        <taxon>Chaetothyriales</taxon>
        <taxon>Herpotrichiellaceae</taxon>
        <taxon>Cladophialophora</taxon>
    </lineage>
</organism>
<feature type="coiled-coil region" evidence="1">
    <location>
        <begin position="201"/>
        <end position="246"/>
    </location>
</feature>
<dbReference type="STRING" id="86049.A0A1C1CCV7"/>
<feature type="transmembrane region" description="Helical" evidence="3">
    <location>
        <begin position="174"/>
        <end position="198"/>
    </location>
</feature>
<feature type="region of interest" description="Disordered" evidence="2">
    <location>
        <begin position="290"/>
        <end position="321"/>
    </location>
</feature>
<evidence type="ECO:0000256" key="3">
    <source>
        <dbReference type="SAM" id="Phobius"/>
    </source>
</evidence>
<dbReference type="OrthoDB" id="5215637at2759"/>
<gene>
    <name evidence="5" type="ORF">CLCR_01223</name>
</gene>
<keyword evidence="3" id="KW-0472">Membrane</keyword>
<dbReference type="Proteomes" id="UP000094526">
    <property type="component" value="Unassembled WGS sequence"/>
</dbReference>
<reference evidence="6" key="1">
    <citation type="submission" date="2015-07" db="EMBL/GenBank/DDBJ databases">
        <authorList>
            <person name="Teixeira M.M."/>
            <person name="Souza R.C."/>
            <person name="Almeida L.G."/>
            <person name="Vicente V.A."/>
            <person name="de Hoog S."/>
            <person name="Bocca A.L."/>
            <person name="de Almeida S.R."/>
            <person name="Vasconcelos A.T."/>
            <person name="Felipe M.S."/>
        </authorList>
    </citation>
    <scope>NUCLEOTIDE SEQUENCE [LARGE SCALE GENOMIC DNA]</scope>
    <source>
        <strain evidence="6">KSF</strain>
    </source>
</reference>
<keyword evidence="1" id="KW-0175">Coiled coil</keyword>
<evidence type="ECO:0000313" key="5">
    <source>
        <dbReference type="EMBL" id="OCT46353.1"/>
    </source>
</evidence>
<feature type="compositionally biased region" description="Basic and acidic residues" evidence="2">
    <location>
        <begin position="309"/>
        <end position="321"/>
    </location>
</feature>
<comment type="caution">
    <text evidence="5">The sequence shown here is derived from an EMBL/GenBank/DDBJ whole genome shotgun (WGS) entry which is preliminary data.</text>
</comment>
<evidence type="ECO:0000256" key="1">
    <source>
        <dbReference type="SAM" id="Coils"/>
    </source>
</evidence>